<keyword evidence="2" id="KW-1185">Reference proteome</keyword>
<dbReference type="Proteomes" id="UP001642487">
    <property type="component" value="Chromosome 5"/>
</dbReference>
<name>A0ABP0YPZ1_9ROSI</name>
<sequence length="67" mass="7170">MIILSNDGCHISSSDGCHVTVGNGDVDGNCEPHPDVDGYCVLTQNQNPTNQLKISKISKISKYPSHS</sequence>
<dbReference type="EMBL" id="OZ021739">
    <property type="protein sequence ID" value="CAK9322593.1"/>
    <property type="molecule type" value="Genomic_DNA"/>
</dbReference>
<proteinExistence type="predicted"/>
<organism evidence="1 2">
    <name type="scientific">Citrullus colocynthis</name>
    <name type="common">colocynth</name>
    <dbReference type="NCBI Taxonomy" id="252529"/>
    <lineage>
        <taxon>Eukaryota</taxon>
        <taxon>Viridiplantae</taxon>
        <taxon>Streptophyta</taxon>
        <taxon>Embryophyta</taxon>
        <taxon>Tracheophyta</taxon>
        <taxon>Spermatophyta</taxon>
        <taxon>Magnoliopsida</taxon>
        <taxon>eudicotyledons</taxon>
        <taxon>Gunneridae</taxon>
        <taxon>Pentapetalae</taxon>
        <taxon>rosids</taxon>
        <taxon>fabids</taxon>
        <taxon>Cucurbitales</taxon>
        <taxon>Cucurbitaceae</taxon>
        <taxon>Benincaseae</taxon>
        <taxon>Citrullus</taxon>
    </lineage>
</organism>
<protein>
    <submittedName>
        <fullName evidence="1">Uncharacterized protein</fullName>
    </submittedName>
</protein>
<evidence type="ECO:0000313" key="2">
    <source>
        <dbReference type="Proteomes" id="UP001642487"/>
    </source>
</evidence>
<accession>A0ABP0YPZ1</accession>
<gene>
    <name evidence="1" type="ORF">CITCOLO1_LOCUS14748</name>
</gene>
<reference evidence="1 2" key="1">
    <citation type="submission" date="2024-03" db="EMBL/GenBank/DDBJ databases">
        <authorList>
            <person name="Gkanogiannis A."/>
            <person name="Becerra Lopez-Lavalle L."/>
        </authorList>
    </citation>
    <scope>NUCLEOTIDE SEQUENCE [LARGE SCALE GENOMIC DNA]</scope>
</reference>
<evidence type="ECO:0000313" key="1">
    <source>
        <dbReference type="EMBL" id="CAK9322593.1"/>
    </source>
</evidence>